<dbReference type="Pfam" id="PF02628">
    <property type="entry name" value="COX15-CtaA"/>
    <property type="match status" value="1"/>
</dbReference>
<dbReference type="GO" id="GO:0016653">
    <property type="term" value="F:oxidoreductase activity, acting on NAD(P)H, heme protein as acceptor"/>
    <property type="evidence" value="ECO:0007669"/>
    <property type="project" value="TreeGrafter"/>
</dbReference>
<comment type="subcellular location">
    <subcellularLocation>
        <location evidence="2">Membrane</location>
        <topology evidence="2">Multi-pass membrane protein</topology>
    </subcellularLocation>
</comment>
<dbReference type="PANTHER" id="PTHR23289">
    <property type="entry name" value="CYTOCHROME C OXIDASE ASSEMBLY PROTEIN COX15"/>
    <property type="match status" value="1"/>
</dbReference>
<evidence type="ECO:0000256" key="6">
    <source>
        <dbReference type="ARBA" id="ARBA00023002"/>
    </source>
</evidence>
<evidence type="ECO:0000256" key="4">
    <source>
        <dbReference type="ARBA" id="ARBA00022723"/>
    </source>
</evidence>
<reference evidence="14" key="1">
    <citation type="submission" date="2017-04" db="EMBL/GenBank/DDBJ databases">
        <authorList>
            <person name="Varghese N."/>
            <person name="Submissions S."/>
        </authorList>
    </citation>
    <scope>NUCLEOTIDE SEQUENCE [LARGE SCALE GENOMIC DNA]</scope>
    <source>
        <strain evidence="14">RKEM611</strain>
    </source>
</reference>
<keyword evidence="4" id="KW-0479">Metal-binding</keyword>
<feature type="transmembrane region" description="Helical" evidence="12">
    <location>
        <begin position="125"/>
        <end position="143"/>
    </location>
</feature>
<evidence type="ECO:0000256" key="7">
    <source>
        <dbReference type="ARBA" id="ARBA00023004"/>
    </source>
</evidence>
<dbReference type="PANTHER" id="PTHR23289:SF2">
    <property type="entry name" value="CYTOCHROME C OXIDASE ASSEMBLY PROTEIN COX15 HOMOLOG"/>
    <property type="match status" value="1"/>
</dbReference>
<proteinExistence type="inferred from homology"/>
<evidence type="ECO:0000256" key="11">
    <source>
        <dbReference type="ARBA" id="ARBA00048044"/>
    </source>
</evidence>
<feature type="transmembrane region" description="Helical" evidence="12">
    <location>
        <begin position="158"/>
        <end position="180"/>
    </location>
</feature>
<dbReference type="STRING" id="1513793.SAMN06296036_110142"/>
<feature type="transmembrane region" description="Helical" evidence="12">
    <location>
        <begin position="317"/>
        <end position="336"/>
    </location>
</feature>
<comment type="pathway">
    <text evidence="10">Porphyrin-containing compound metabolism; heme A biosynthesis; heme A from heme O: step 1/1.</text>
</comment>
<comment type="cofactor">
    <cofactor evidence="1">
        <name>heme b</name>
        <dbReference type="ChEBI" id="CHEBI:60344"/>
    </cofactor>
</comment>
<protein>
    <submittedName>
        <fullName evidence="13">Cytochrome c oxidase assembly protein subunit 15</fullName>
    </submittedName>
</protein>
<evidence type="ECO:0000256" key="3">
    <source>
        <dbReference type="ARBA" id="ARBA00022692"/>
    </source>
</evidence>
<evidence type="ECO:0000256" key="5">
    <source>
        <dbReference type="ARBA" id="ARBA00022989"/>
    </source>
</evidence>
<evidence type="ECO:0000313" key="13">
    <source>
        <dbReference type="EMBL" id="SMF34490.1"/>
    </source>
</evidence>
<feature type="transmembrane region" description="Helical" evidence="12">
    <location>
        <begin position="290"/>
        <end position="311"/>
    </location>
</feature>
<dbReference type="GO" id="GO:0006784">
    <property type="term" value="P:heme A biosynthetic process"/>
    <property type="evidence" value="ECO:0007669"/>
    <property type="project" value="InterPro"/>
</dbReference>
<feature type="transmembrane region" description="Helical" evidence="12">
    <location>
        <begin position="12"/>
        <end position="33"/>
    </location>
</feature>
<dbReference type="Proteomes" id="UP000192907">
    <property type="component" value="Unassembled WGS sequence"/>
</dbReference>
<comment type="catalytic activity">
    <reaction evidence="11">
        <text>Fe(II)-heme o + 2 A + H2O = Fe(II)-heme a + 2 AH2</text>
        <dbReference type="Rhea" id="RHEA:63388"/>
        <dbReference type="ChEBI" id="CHEBI:13193"/>
        <dbReference type="ChEBI" id="CHEBI:15377"/>
        <dbReference type="ChEBI" id="CHEBI:17499"/>
        <dbReference type="ChEBI" id="CHEBI:60530"/>
        <dbReference type="ChEBI" id="CHEBI:61715"/>
        <dbReference type="EC" id="1.17.99.9"/>
    </reaction>
    <physiologicalReaction direction="left-to-right" evidence="11">
        <dbReference type="Rhea" id="RHEA:63389"/>
    </physiologicalReaction>
</comment>
<accession>A0A1Y6BYF5</accession>
<gene>
    <name evidence="13" type="ORF">SAMN06296036_110142</name>
</gene>
<keyword evidence="6" id="KW-0560">Oxidoreductase</keyword>
<dbReference type="InterPro" id="IPR023754">
    <property type="entry name" value="HemeA_Synthase_type2"/>
</dbReference>
<dbReference type="InterPro" id="IPR003780">
    <property type="entry name" value="COX15/CtaA_fam"/>
</dbReference>
<dbReference type="RefSeq" id="WP_132320912.1">
    <property type="nucleotide sequence ID" value="NZ_FWZT01000010.1"/>
</dbReference>
<feature type="transmembrane region" description="Helical" evidence="12">
    <location>
        <begin position="256"/>
        <end position="278"/>
    </location>
</feature>
<keyword evidence="5 12" id="KW-1133">Transmembrane helix</keyword>
<dbReference type="OrthoDB" id="1447144at2"/>
<keyword evidence="8" id="KW-0350">Heme biosynthesis</keyword>
<evidence type="ECO:0000313" key="14">
    <source>
        <dbReference type="Proteomes" id="UP000192907"/>
    </source>
</evidence>
<dbReference type="GO" id="GO:0046872">
    <property type="term" value="F:metal ion binding"/>
    <property type="evidence" value="ECO:0007669"/>
    <property type="project" value="UniProtKB-KW"/>
</dbReference>
<organism evidence="13 14">
    <name type="scientific">Pseudobacteriovorax antillogorgiicola</name>
    <dbReference type="NCBI Taxonomy" id="1513793"/>
    <lineage>
        <taxon>Bacteria</taxon>
        <taxon>Pseudomonadati</taxon>
        <taxon>Bdellovibrionota</taxon>
        <taxon>Oligoflexia</taxon>
        <taxon>Oligoflexales</taxon>
        <taxon>Pseudobacteriovoracaceae</taxon>
        <taxon>Pseudobacteriovorax</taxon>
    </lineage>
</organism>
<evidence type="ECO:0000256" key="8">
    <source>
        <dbReference type="ARBA" id="ARBA00023133"/>
    </source>
</evidence>
<sequence length="349" mass="39353">MDRQLVGKPVIFWLFIVIAMTYSMVLVGGLTRLTNSGLSMVDWKPIMGIIPPLSEESWMETFNAYRQFPEYQKINKGMSLDDFKSIFYWEYGHRVLGRMIGIVFFVPFLYFLIRRRIKGSLVTKLFIAFVLGGLQGLLGWYMVKSGLVDEPRVSQYRLAAHLGLAFILLSYLYWILLGLTMKARIRIKEPSFRGLSVLLLFIVSFQIFYGALTAGLDAGLVYNTFPDMNGRLFPAGALSLLPTWKNLFENPVTVQFIHRCLGWLTLGIVFGIAGLGWLRGVQGNQRLIQWALLLAILFQFGLGVATLVMHVPVAIASLHQAGAAVVLILAVTNLFIEWRSIKDRVGASF</sequence>
<feature type="transmembrane region" description="Helical" evidence="12">
    <location>
        <begin position="192"/>
        <end position="212"/>
    </location>
</feature>
<evidence type="ECO:0000256" key="12">
    <source>
        <dbReference type="SAM" id="Phobius"/>
    </source>
</evidence>
<evidence type="ECO:0000256" key="1">
    <source>
        <dbReference type="ARBA" id="ARBA00001970"/>
    </source>
</evidence>
<feature type="transmembrane region" description="Helical" evidence="12">
    <location>
        <begin position="95"/>
        <end position="113"/>
    </location>
</feature>
<keyword evidence="9 12" id="KW-0472">Membrane</keyword>
<keyword evidence="7" id="KW-0408">Iron</keyword>
<evidence type="ECO:0000256" key="2">
    <source>
        <dbReference type="ARBA" id="ARBA00004141"/>
    </source>
</evidence>
<dbReference type="GO" id="GO:0016020">
    <property type="term" value="C:membrane"/>
    <property type="evidence" value="ECO:0007669"/>
    <property type="project" value="UniProtKB-SubCell"/>
</dbReference>
<name>A0A1Y6BYF5_9BACT</name>
<evidence type="ECO:0000256" key="9">
    <source>
        <dbReference type="ARBA" id="ARBA00023136"/>
    </source>
</evidence>
<dbReference type="EMBL" id="FWZT01000010">
    <property type="protein sequence ID" value="SMF34490.1"/>
    <property type="molecule type" value="Genomic_DNA"/>
</dbReference>
<keyword evidence="14" id="KW-1185">Reference proteome</keyword>
<dbReference type="AlphaFoldDB" id="A0A1Y6BYF5"/>
<keyword evidence="3 12" id="KW-0812">Transmembrane</keyword>
<dbReference type="HAMAP" id="MF_01665">
    <property type="entry name" value="HemeA_synth_type2"/>
    <property type="match status" value="1"/>
</dbReference>
<evidence type="ECO:0000256" key="10">
    <source>
        <dbReference type="ARBA" id="ARBA00044501"/>
    </source>
</evidence>
<dbReference type="GO" id="GO:0120547">
    <property type="term" value="F:heme A synthase activity"/>
    <property type="evidence" value="ECO:0007669"/>
    <property type="project" value="UniProtKB-EC"/>
</dbReference>